<dbReference type="Pfam" id="PF00326">
    <property type="entry name" value="Peptidase_S9"/>
    <property type="match status" value="1"/>
</dbReference>
<dbReference type="Pfam" id="PF07676">
    <property type="entry name" value="PD40"/>
    <property type="match status" value="1"/>
</dbReference>
<reference evidence="4" key="1">
    <citation type="submission" date="2023-07" db="EMBL/GenBank/DDBJ databases">
        <authorList>
            <person name="Kim M."/>
        </authorList>
    </citation>
    <scope>NUCLEOTIDE SEQUENCE</scope>
    <source>
        <strain evidence="4">BIUV-7</strain>
    </source>
</reference>
<protein>
    <submittedName>
        <fullName evidence="4">Prolyl oligopeptidase family serine peptidase</fullName>
    </submittedName>
</protein>
<organism evidence="4 5">
    <name type="scientific">Sphingomonas natans</name>
    <dbReference type="NCBI Taxonomy" id="3063330"/>
    <lineage>
        <taxon>Bacteria</taxon>
        <taxon>Pseudomonadati</taxon>
        <taxon>Pseudomonadota</taxon>
        <taxon>Alphaproteobacteria</taxon>
        <taxon>Sphingomonadales</taxon>
        <taxon>Sphingomonadaceae</taxon>
        <taxon>Sphingomonas</taxon>
    </lineage>
</organism>
<comment type="caution">
    <text evidence="4">The sequence shown here is derived from an EMBL/GenBank/DDBJ whole genome shotgun (WGS) entry which is preliminary data.</text>
</comment>
<evidence type="ECO:0000313" key="5">
    <source>
        <dbReference type="Proteomes" id="UP001169764"/>
    </source>
</evidence>
<keyword evidence="2" id="KW-0720">Serine protease</keyword>
<dbReference type="InterPro" id="IPR011042">
    <property type="entry name" value="6-blade_b-propeller_TolB-like"/>
</dbReference>
<evidence type="ECO:0000256" key="1">
    <source>
        <dbReference type="ARBA" id="ARBA00022801"/>
    </source>
</evidence>
<name>A0ABT8YF24_9SPHN</name>
<dbReference type="PANTHER" id="PTHR42776">
    <property type="entry name" value="SERINE PEPTIDASE S9 FAMILY MEMBER"/>
    <property type="match status" value="1"/>
</dbReference>
<dbReference type="Gene3D" id="3.40.50.1820">
    <property type="entry name" value="alpha/beta hydrolase"/>
    <property type="match status" value="1"/>
</dbReference>
<gene>
    <name evidence="4" type="ORF">Q4F19_17520</name>
</gene>
<keyword evidence="2" id="KW-0645">Protease</keyword>
<feature type="domain" description="Peptidase S9 prolyl oligopeptidase catalytic" evidence="3">
    <location>
        <begin position="654"/>
        <end position="814"/>
    </location>
</feature>
<dbReference type="InterPro" id="IPR029058">
    <property type="entry name" value="AB_hydrolase_fold"/>
</dbReference>
<accession>A0ABT8YF24</accession>
<dbReference type="SUPFAM" id="SSF53474">
    <property type="entry name" value="alpha/beta-Hydrolases"/>
    <property type="match status" value="1"/>
</dbReference>
<evidence type="ECO:0000259" key="3">
    <source>
        <dbReference type="Pfam" id="PF00326"/>
    </source>
</evidence>
<dbReference type="InterPro" id="IPR001375">
    <property type="entry name" value="Peptidase_S9_cat"/>
</dbReference>
<evidence type="ECO:0000256" key="2">
    <source>
        <dbReference type="ARBA" id="ARBA00022825"/>
    </source>
</evidence>
<dbReference type="Proteomes" id="UP001169764">
    <property type="component" value="Unassembled WGS sequence"/>
</dbReference>
<proteinExistence type="predicted"/>
<dbReference type="InterPro" id="IPR011659">
    <property type="entry name" value="WD40"/>
</dbReference>
<keyword evidence="5" id="KW-1185">Reference proteome</keyword>
<dbReference type="SUPFAM" id="SSF82171">
    <property type="entry name" value="DPP6 N-terminal domain-like"/>
    <property type="match status" value="1"/>
</dbReference>
<dbReference type="EMBL" id="JAUOTP010000009">
    <property type="protein sequence ID" value="MDO6416190.1"/>
    <property type="molecule type" value="Genomic_DNA"/>
</dbReference>
<evidence type="ECO:0000313" key="4">
    <source>
        <dbReference type="EMBL" id="MDO6416190.1"/>
    </source>
</evidence>
<sequence>MSAYGPALICEGVTMRLASLWLIGVAFAGAARGGAADYHKAPAAIAKILETPPTPAVAISPDRKIIALLGRENLPTIAALSKPILRLAGYRIDPVTNGQAEVRTTWSNTLTLLDVSTGHETPVALPAGVRFATPGWSPDGKRLAFVVQVADQLAVWTTGLDGIAKPLVEHANAAFEGAPFAWLPDSSGLIVRTVDAGRGVLPVAESKPEGPVVQDGTGRRGATRTYEDLLRDNADERAFEHFFGGQLVRVPIRGGVATPIGAVALWKSFSISPNGSYLLTERLKRPYSYLVPADFFPTEIVVATLDGRPVKTLVDRPLADNLPVDFDATVKGPRKAEWRADVPATLVWAEALDGGDPKAQVPFHDRILMQAAPFDGAATTLADMTSRFDQVVWGDDRFALLVDREWKTRTEHRYAVAPGNPGPTHLLLTRNYQDQYGDPGEPVTERNTAGRQVMRFTPDHQAVFAIGEGATKTGAFPFLARMPISGGVQTIMWRAKSPYYERVVSLLDMTGVNILTRRESATEPPNYFVRKVSGGAPRAVTHSPDPAPMFAAVKRRTIAYQRADGLPLAGTLYTPAGYDPKRDGPLPTLLWAYPAEFTDASVAGQIVDQGNRFTRPRGVSPLFLLTQGYAVLDNPAMPIIGENGAEPNDTYVKQLVADAEAGVDAVVKLGIGDPGRMAVGGHSYGAFMTANLLAHTALFRAGIARSGAYNRTLTPFGFQAEQRTYWQAMPTYTEMSPFTFADRIKTPILLIHGAADDNPGTFPIQSERMYAALKGNGATVRYVILPNEPHNYRAMESTQETLWQMTDWLDRYAKPPKPAPATPAH</sequence>
<keyword evidence="1" id="KW-0378">Hydrolase</keyword>
<dbReference type="Gene3D" id="2.120.10.30">
    <property type="entry name" value="TolB, C-terminal domain"/>
    <property type="match status" value="1"/>
</dbReference>
<dbReference type="PANTHER" id="PTHR42776:SF28">
    <property type="entry name" value="GLUTAMYL ENDOPEPTIDASE, CHLOROPLASTIC-RELATED"/>
    <property type="match status" value="1"/>
</dbReference>